<sequence length="158" mass="16896">MQSAPVVARPQRARIIAYVLAVVVVVVFTLIAFGLHGKTGDGPGYFQRGDQAAMIGLGLCAAAGILLMTRPRVEADAQGVRVRNIIGSYDLPWDVVRAVTFGRGAPWLTLDLQDDERVAVMAVQMSDKDYAVKAARALRALHTASRTPAAVDPKAVVE</sequence>
<feature type="domain" description="Low molecular weight protein antigen 6 PH" evidence="2">
    <location>
        <begin position="70"/>
        <end position="139"/>
    </location>
</feature>
<dbReference type="Pfam" id="PF10756">
    <property type="entry name" value="bPH_6"/>
    <property type="match status" value="1"/>
</dbReference>
<evidence type="ECO:0000256" key="1">
    <source>
        <dbReference type="SAM" id="Phobius"/>
    </source>
</evidence>
<proteinExistence type="predicted"/>
<evidence type="ECO:0000259" key="2">
    <source>
        <dbReference type="Pfam" id="PF10756"/>
    </source>
</evidence>
<gene>
    <name evidence="3" type="ORF">GCM10017581_050620</name>
</gene>
<organism evidence="3 4">
    <name type="scientific">Dactylosporangium matsuzakiense</name>
    <dbReference type="NCBI Taxonomy" id="53360"/>
    <lineage>
        <taxon>Bacteria</taxon>
        <taxon>Bacillati</taxon>
        <taxon>Actinomycetota</taxon>
        <taxon>Actinomycetes</taxon>
        <taxon>Micromonosporales</taxon>
        <taxon>Micromonosporaceae</taxon>
        <taxon>Dactylosporangium</taxon>
    </lineage>
</organism>
<feature type="transmembrane region" description="Helical" evidence="1">
    <location>
        <begin position="15"/>
        <end position="36"/>
    </location>
</feature>
<accession>A0A9W6KLE0</accession>
<dbReference type="AlphaFoldDB" id="A0A9W6KLE0"/>
<reference evidence="3" key="1">
    <citation type="journal article" date="2014" name="Int. J. Syst. Evol. Microbiol.">
        <title>Complete genome sequence of Corynebacterium casei LMG S-19264T (=DSM 44701T), isolated from a smear-ripened cheese.</title>
        <authorList>
            <consortium name="US DOE Joint Genome Institute (JGI-PGF)"/>
            <person name="Walter F."/>
            <person name="Albersmeier A."/>
            <person name="Kalinowski J."/>
            <person name="Ruckert C."/>
        </authorList>
    </citation>
    <scope>NUCLEOTIDE SEQUENCE</scope>
    <source>
        <strain evidence="3">VKM Ac-1321</strain>
    </source>
</reference>
<comment type="caution">
    <text evidence="3">The sequence shown here is derived from an EMBL/GenBank/DDBJ whole genome shotgun (WGS) entry which is preliminary data.</text>
</comment>
<keyword evidence="1" id="KW-0472">Membrane</keyword>
<dbReference type="RefSeq" id="WP_223106013.1">
    <property type="nucleotide sequence ID" value="NZ_BAAAXA010000001.1"/>
</dbReference>
<name>A0A9W6KLE0_9ACTN</name>
<protein>
    <recommendedName>
        <fullName evidence="2">Low molecular weight protein antigen 6 PH domain-containing protein</fullName>
    </recommendedName>
</protein>
<dbReference type="EMBL" id="BSFP01000032">
    <property type="protein sequence ID" value="GLL03318.1"/>
    <property type="molecule type" value="Genomic_DNA"/>
</dbReference>
<keyword evidence="1" id="KW-1133">Transmembrane helix</keyword>
<dbReference type="InterPro" id="IPR019692">
    <property type="entry name" value="CFP-6_PH"/>
</dbReference>
<keyword evidence="1" id="KW-0812">Transmembrane</keyword>
<feature type="transmembrane region" description="Helical" evidence="1">
    <location>
        <begin position="51"/>
        <end position="69"/>
    </location>
</feature>
<reference evidence="3" key="2">
    <citation type="submission" date="2023-01" db="EMBL/GenBank/DDBJ databases">
        <authorList>
            <person name="Sun Q."/>
            <person name="Evtushenko L."/>
        </authorList>
    </citation>
    <scope>NUCLEOTIDE SEQUENCE</scope>
    <source>
        <strain evidence="3">VKM Ac-1321</strain>
    </source>
</reference>
<evidence type="ECO:0000313" key="4">
    <source>
        <dbReference type="Proteomes" id="UP001143480"/>
    </source>
</evidence>
<evidence type="ECO:0000313" key="3">
    <source>
        <dbReference type="EMBL" id="GLL03318.1"/>
    </source>
</evidence>
<dbReference type="Proteomes" id="UP001143480">
    <property type="component" value="Unassembled WGS sequence"/>
</dbReference>
<keyword evidence="4" id="KW-1185">Reference proteome</keyword>